<dbReference type="AlphaFoldDB" id="A0A814NU32"/>
<dbReference type="InterPro" id="IPR003323">
    <property type="entry name" value="OTU_dom"/>
</dbReference>
<feature type="domain" description="OTU" evidence="1">
    <location>
        <begin position="313"/>
        <end position="425"/>
    </location>
</feature>
<evidence type="ECO:0000259" key="1">
    <source>
        <dbReference type="PROSITE" id="PS50802"/>
    </source>
</evidence>
<proteinExistence type="predicted"/>
<name>A0A814NU32_9BILA</name>
<evidence type="ECO:0000313" key="2">
    <source>
        <dbReference type="EMBL" id="CAF1094955.1"/>
    </source>
</evidence>
<gene>
    <name evidence="2" type="ORF">OXX778_LOCUS20858</name>
</gene>
<dbReference type="SUPFAM" id="SSF54001">
    <property type="entry name" value="Cysteine proteinases"/>
    <property type="match status" value="1"/>
</dbReference>
<reference evidence="2" key="1">
    <citation type="submission" date="2021-02" db="EMBL/GenBank/DDBJ databases">
        <authorList>
            <person name="Nowell W R."/>
        </authorList>
    </citation>
    <scope>NUCLEOTIDE SEQUENCE</scope>
    <source>
        <strain evidence="2">Ploen Becks lab</strain>
    </source>
</reference>
<dbReference type="CDD" id="cd22744">
    <property type="entry name" value="OTU"/>
    <property type="match status" value="1"/>
</dbReference>
<protein>
    <recommendedName>
        <fullName evidence="1">OTU domain-containing protein</fullName>
    </recommendedName>
</protein>
<sequence>MISLNLNKSVFEENISPSQIQRDSDFMYFNSETIDIKQDTKASLVKSSLFSNYYEGYIKDLYCTITEKEDNSKILNEFYSPELFDIIIKKLYLLPLWSGVMINGYFRWQNNENENILITRLTNNPVEGWFSHLKNNLLQKRKVRTSEHASLIYNRIKSKFLEYYACEETHSGPSENKKQKRTAKIKSIEEKWVDKNGKLKREKGFYYHNIPKFDVGELNEPLTELFQSLDFDLVFDSKSSDGTEEFFYLFKQVVKNDGTRNFKFISEFIKLNRMIFLELRQSLLHLENLAEYSKQDIDPNFIKILQINHLLNFSAVCCRKNGNCLHNTFSIIYFEYEEFFRNLFSTMCYEDSFETFIEKMSKIDEWGNELNLISLSIFLERRIFIYSYDSEKNIPHNTNVDMCGNCERPLTIGLFNDHFVPFLSSGIQEIKDIDNNTYKKIVF</sequence>
<comment type="caution">
    <text evidence="2">The sequence shown here is derived from an EMBL/GenBank/DDBJ whole genome shotgun (WGS) entry which is preliminary data.</text>
</comment>
<dbReference type="EMBL" id="CAJNOC010007251">
    <property type="protein sequence ID" value="CAF1094955.1"/>
    <property type="molecule type" value="Genomic_DNA"/>
</dbReference>
<dbReference type="PROSITE" id="PS50802">
    <property type="entry name" value="OTU"/>
    <property type="match status" value="1"/>
</dbReference>
<dbReference type="Gene3D" id="3.90.70.80">
    <property type="match status" value="1"/>
</dbReference>
<evidence type="ECO:0000313" key="3">
    <source>
        <dbReference type="Proteomes" id="UP000663879"/>
    </source>
</evidence>
<dbReference type="Proteomes" id="UP000663879">
    <property type="component" value="Unassembled WGS sequence"/>
</dbReference>
<keyword evidence="3" id="KW-1185">Reference proteome</keyword>
<dbReference type="InterPro" id="IPR038765">
    <property type="entry name" value="Papain-like_cys_pep_sf"/>
</dbReference>
<dbReference type="OrthoDB" id="8957958at2759"/>
<accession>A0A814NU32</accession>
<organism evidence="2 3">
    <name type="scientific">Brachionus calyciflorus</name>
    <dbReference type="NCBI Taxonomy" id="104777"/>
    <lineage>
        <taxon>Eukaryota</taxon>
        <taxon>Metazoa</taxon>
        <taxon>Spiralia</taxon>
        <taxon>Gnathifera</taxon>
        <taxon>Rotifera</taxon>
        <taxon>Eurotatoria</taxon>
        <taxon>Monogononta</taxon>
        <taxon>Pseudotrocha</taxon>
        <taxon>Ploima</taxon>
        <taxon>Brachionidae</taxon>
        <taxon>Brachionus</taxon>
    </lineage>
</organism>